<gene>
    <name evidence="5" type="ORF">SAMN05660324_0794</name>
</gene>
<evidence type="ECO:0000313" key="6">
    <source>
        <dbReference type="Proteomes" id="UP000198863"/>
    </source>
</evidence>
<feature type="region of interest" description="Disordered" evidence="3">
    <location>
        <begin position="336"/>
        <end position="372"/>
    </location>
</feature>
<dbReference type="AlphaFoldDB" id="A0A1G7MVG0"/>
<dbReference type="Pfam" id="PF13579">
    <property type="entry name" value="Glyco_trans_4_4"/>
    <property type="match status" value="1"/>
</dbReference>
<keyword evidence="1" id="KW-0328">Glycosyltransferase</keyword>
<dbReference type="EMBL" id="FNCF01000001">
    <property type="protein sequence ID" value="SDF65651.1"/>
    <property type="molecule type" value="Genomic_DNA"/>
</dbReference>
<dbReference type="GO" id="GO:0009103">
    <property type="term" value="P:lipopolysaccharide biosynthetic process"/>
    <property type="evidence" value="ECO:0007669"/>
    <property type="project" value="TreeGrafter"/>
</dbReference>
<dbReference type="PANTHER" id="PTHR46401:SF2">
    <property type="entry name" value="GLYCOSYLTRANSFERASE WBBK-RELATED"/>
    <property type="match status" value="1"/>
</dbReference>
<dbReference type="SUPFAM" id="SSF53756">
    <property type="entry name" value="UDP-Glycosyltransferase/glycogen phosphorylase"/>
    <property type="match status" value="1"/>
</dbReference>
<protein>
    <submittedName>
        <fullName evidence="5">Glycosyltransferase involved in cell wall bisynthesis</fullName>
    </submittedName>
</protein>
<keyword evidence="6" id="KW-1185">Reference proteome</keyword>
<evidence type="ECO:0000256" key="1">
    <source>
        <dbReference type="ARBA" id="ARBA00022676"/>
    </source>
</evidence>
<dbReference type="Proteomes" id="UP000198863">
    <property type="component" value="Unassembled WGS sequence"/>
</dbReference>
<reference evidence="6" key="1">
    <citation type="submission" date="2016-10" db="EMBL/GenBank/DDBJ databases">
        <authorList>
            <person name="Varghese N."/>
            <person name="Submissions S."/>
        </authorList>
    </citation>
    <scope>NUCLEOTIDE SEQUENCE [LARGE SCALE GENOMIC DNA]</scope>
    <source>
        <strain evidence="6">DSM 44526</strain>
    </source>
</reference>
<accession>A0A1G7MVG0</accession>
<feature type="domain" description="Glycosyltransferase subfamily 4-like N-terminal" evidence="4">
    <location>
        <begin position="21"/>
        <end position="174"/>
    </location>
</feature>
<sequence length="372" mass="39571">MTRPLRWLLMAGHVPGSTRGGGIVRYTVELARALHRRPDVELHLLADRAAVDGLTDLVGSRDRVHVLPALPGPALPAYERTALGARLRGRYDVVQGVKHLLPRGLGRTHGVLTVHDMLLMDRPQDFGAAKRTLLQLPYAGSIRGADTLVCVSEATRSRLTAFDPRTAARSTAVPLATSPTLLTSAPVPVPGLAGRPFALVVGDTQPRKNLPTIITAWRRVVTQRPDAVLVQVGPPPWGEESYGPDFEPLVAAGRLQQLQGIDDGTLRWLYENAAVVLAPSLAEGFGLPAAEALDLGTPLITSTDAALVEVSGDRALHLPAEDVAAWAAAVLDQLGRPRTGRTAPPSPRTWDDVAAGTVDAVRRGQAGRTPST</sequence>
<dbReference type="PANTHER" id="PTHR46401">
    <property type="entry name" value="GLYCOSYLTRANSFERASE WBBK-RELATED"/>
    <property type="match status" value="1"/>
</dbReference>
<proteinExistence type="predicted"/>
<evidence type="ECO:0000259" key="4">
    <source>
        <dbReference type="Pfam" id="PF13579"/>
    </source>
</evidence>
<evidence type="ECO:0000256" key="2">
    <source>
        <dbReference type="ARBA" id="ARBA00022679"/>
    </source>
</evidence>
<dbReference type="InterPro" id="IPR028098">
    <property type="entry name" value="Glyco_trans_4-like_N"/>
</dbReference>
<evidence type="ECO:0000313" key="5">
    <source>
        <dbReference type="EMBL" id="SDF65651.1"/>
    </source>
</evidence>
<dbReference type="Gene3D" id="3.40.50.2000">
    <property type="entry name" value="Glycogen Phosphorylase B"/>
    <property type="match status" value="2"/>
</dbReference>
<keyword evidence="2 5" id="KW-0808">Transferase</keyword>
<name>A0A1G7MVG0_9ACTN</name>
<dbReference type="GO" id="GO:0016757">
    <property type="term" value="F:glycosyltransferase activity"/>
    <property type="evidence" value="ECO:0007669"/>
    <property type="project" value="UniProtKB-KW"/>
</dbReference>
<organism evidence="5 6">
    <name type="scientific">Klenkia brasiliensis</name>
    <dbReference type="NCBI Taxonomy" id="333142"/>
    <lineage>
        <taxon>Bacteria</taxon>
        <taxon>Bacillati</taxon>
        <taxon>Actinomycetota</taxon>
        <taxon>Actinomycetes</taxon>
        <taxon>Geodermatophilales</taxon>
        <taxon>Geodermatophilaceae</taxon>
        <taxon>Klenkia</taxon>
    </lineage>
</organism>
<dbReference type="CDD" id="cd03809">
    <property type="entry name" value="GT4_MtfB-like"/>
    <property type="match status" value="1"/>
</dbReference>
<dbReference type="RefSeq" id="WP_242658118.1">
    <property type="nucleotide sequence ID" value="NZ_FNCF01000001.1"/>
</dbReference>
<evidence type="ECO:0000256" key="3">
    <source>
        <dbReference type="SAM" id="MobiDB-lite"/>
    </source>
</evidence>
<dbReference type="Pfam" id="PF13692">
    <property type="entry name" value="Glyco_trans_1_4"/>
    <property type="match status" value="1"/>
</dbReference>